<dbReference type="EMBL" id="CP132304">
    <property type="protein sequence ID" value="WLS00674.1"/>
    <property type="molecule type" value="Genomic_DNA"/>
</dbReference>
<name>A0AA50CRE6_9HYPH</name>
<dbReference type="AlphaFoldDB" id="A0AA50CRE6"/>
<keyword evidence="3" id="KW-1185">Reference proteome</keyword>
<accession>A0AA50CRE6</accession>
<evidence type="ECO:0008006" key="4">
    <source>
        <dbReference type="Google" id="ProtNLM"/>
    </source>
</evidence>
<proteinExistence type="predicted"/>
<gene>
    <name evidence="2" type="ORF">Q9313_25225</name>
</gene>
<evidence type="ECO:0000256" key="1">
    <source>
        <dbReference type="SAM" id="MobiDB-lite"/>
    </source>
</evidence>
<protein>
    <recommendedName>
        <fullName evidence="4">ER-bound oxygenase mpaB/mpaB'/Rubber oxygenase catalytic domain-containing protein</fullName>
    </recommendedName>
</protein>
<geneLocation type="plasmid" evidence="2 3">
    <name>unnamed2</name>
</geneLocation>
<evidence type="ECO:0000313" key="2">
    <source>
        <dbReference type="EMBL" id="WLS00674.1"/>
    </source>
</evidence>
<reference evidence="2 3" key="1">
    <citation type="submission" date="2023-08" db="EMBL/GenBank/DDBJ databases">
        <title>Pathogen: clinical or host-associated sample.</title>
        <authorList>
            <person name="Hergert J."/>
            <person name="Casey R."/>
            <person name="Wagner J."/>
            <person name="Young E.L."/>
            <person name="Oakeson K.F."/>
        </authorList>
    </citation>
    <scope>NUCLEOTIDE SEQUENCE [LARGE SCALE GENOMIC DNA]</scope>
    <source>
        <strain evidence="2 3">1760953</strain>
        <plasmid evidence="2 3">unnamed2</plasmid>
    </source>
</reference>
<evidence type="ECO:0000313" key="3">
    <source>
        <dbReference type="Proteomes" id="UP001234585"/>
    </source>
</evidence>
<keyword evidence="2" id="KW-0614">Plasmid</keyword>
<feature type="compositionally biased region" description="Low complexity" evidence="1">
    <location>
        <begin position="330"/>
        <end position="340"/>
    </location>
</feature>
<organism evidence="2 3">
    <name type="scientific">Shinella sumterensis</name>
    <dbReference type="NCBI Taxonomy" id="1967501"/>
    <lineage>
        <taxon>Bacteria</taxon>
        <taxon>Pseudomonadati</taxon>
        <taxon>Pseudomonadota</taxon>
        <taxon>Alphaproteobacteria</taxon>
        <taxon>Hyphomicrobiales</taxon>
        <taxon>Rhizobiaceae</taxon>
        <taxon>Shinella</taxon>
    </lineage>
</organism>
<dbReference type="Proteomes" id="UP001234585">
    <property type="component" value="Plasmid unnamed2"/>
</dbReference>
<feature type="compositionally biased region" description="Basic and acidic residues" evidence="1">
    <location>
        <begin position="343"/>
        <end position="353"/>
    </location>
</feature>
<sequence>MNEAPKKWIRQEIESLDPETDYVRIWRLSSSYGLNEFMSGLSYVTTFQNFVVTDWGSEAIWRDDGGKVLKRPFGRVEQTEGANFIWWFYGPHDERTKKSVDAINRLHAYWAKKLPGRFSYNDDYVYVAAYTATSMHRFRLALGLPGFLEKEKFAAHKFWGEMTKLFVAENNTPLHGYPDDFDGLLAFCERYEHEPRPRVERVNLIVSAFHEQFVFRFFPKELHWLGHQLLRALSLPTTLETAQIDPPLPAAKQLLPKLLGFILSYQEEFADDPQSSYLESLEQLSPEQKVERRAEMVELDKAFGPYFKQIVHDDAKFSGCPFHEALKASTPATGTTSAGAVTEMERTSVPHAH</sequence>
<feature type="region of interest" description="Disordered" evidence="1">
    <location>
        <begin position="330"/>
        <end position="353"/>
    </location>
</feature>
<dbReference type="RefSeq" id="WP_306040521.1">
    <property type="nucleotide sequence ID" value="NZ_CP132304.1"/>
</dbReference>